<dbReference type="Gene3D" id="3.30.559.10">
    <property type="entry name" value="Chloramphenicol acetyltransferase-like domain"/>
    <property type="match status" value="1"/>
</dbReference>
<gene>
    <name evidence="3" type="ORF">F4553_006006</name>
</gene>
<dbReference type="CDD" id="cd19531">
    <property type="entry name" value="LCL_NRPS-like"/>
    <property type="match status" value="1"/>
</dbReference>
<name>A0A841C0J4_9ACTN</name>
<dbReference type="RefSeq" id="WP_184842421.1">
    <property type="nucleotide sequence ID" value="NZ_JACHMN010000003.1"/>
</dbReference>
<dbReference type="SUPFAM" id="SSF52777">
    <property type="entry name" value="CoA-dependent acyltransferases"/>
    <property type="match status" value="2"/>
</dbReference>
<feature type="domain" description="Condensation" evidence="2">
    <location>
        <begin position="31"/>
        <end position="460"/>
    </location>
</feature>
<comment type="caution">
    <text evidence="3">The sequence shown here is derived from an EMBL/GenBank/DDBJ whole genome shotgun (WGS) entry which is preliminary data.</text>
</comment>
<dbReference type="GO" id="GO:0008610">
    <property type="term" value="P:lipid biosynthetic process"/>
    <property type="evidence" value="ECO:0007669"/>
    <property type="project" value="UniProtKB-ARBA"/>
</dbReference>
<dbReference type="GO" id="GO:0003824">
    <property type="term" value="F:catalytic activity"/>
    <property type="evidence" value="ECO:0007669"/>
    <property type="project" value="InterPro"/>
</dbReference>
<feature type="compositionally biased region" description="Low complexity" evidence="1">
    <location>
        <begin position="18"/>
        <end position="28"/>
    </location>
</feature>
<accession>A0A841C0J4</accession>
<evidence type="ECO:0000256" key="1">
    <source>
        <dbReference type="SAM" id="MobiDB-lite"/>
    </source>
</evidence>
<sequence>MATRPDHHESAREGALVHSASESHSAAETTEREFPLSLHQRRMWYLCTAYEGTASPIVYLANRFTGPLDVVAMGLAVDAVVARHGALRTRFTVTPDGPRQLVAAPAGLPTEFVDVSADDAPLTRANELVAELTGALLDLAGGGPLVRSRLIRIGADDHVWCFAVHHILADGASAAIADGEVAEFYRAAVTGTAPRLPAAPMGYGEFALWQAGGGGGATDDDLRYWRKQLGGVLPLELPTDTPRPAVKSTRTDQVDRPLDLELTTELERFARAERSTLFMVLVTAFAVVIGARSGQDDFCIGAPVAGRTLIEVEESVGLFNNTLALRVDLSGEPSFRVLLGRLRATIIDALGRQNVPFGQIVTELGLPHDPSRTQVFQTICSLHTESGPGTDMHGLRVEPFGVGKPQTIHDLVLDAWRGPTGLAASLRYDTGLFAPATMEALIREYESTLRAALAEPDRRLTR</sequence>
<dbReference type="Proteomes" id="UP000587527">
    <property type="component" value="Unassembled WGS sequence"/>
</dbReference>
<organism evidence="3 4">
    <name type="scientific">Allocatelliglobosispora scoriae</name>
    <dbReference type="NCBI Taxonomy" id="643052"/>
    <lineage>
        <taxon>Bacteria</taxon>
        <taxon>Bacillati</taxon>
        <taxon>Actinomycetota</taxon>
        <taxon>Actinomycetes</taxon>
        <taxon>Micromonosporales</taxon>
        <taxon>Micromonosporaceae</taxon>
        <taxon>Allocatelliglobosispora</taxon>
    </lineage>
</organism>
<protein>
    <recommendedName>
        <fullName evidence="2">Condensation domain-containing protein</fullName>
    </recommendedName>
</protein>
<reference evidence="3 4" key="1">
    <citation type="submission" date="2020-08" db="EMBL/GenBank/DDBJ databases">
        <title>Sequencing the genomes of 1000 actinobacteria strains.</title>
        <authorList>
            <person name="Klenk H.-P."/>
        </authorList>
    </citation>
    <scope>NUCLEOTIDE SEQUENCE [LARGE SCALE GENOMIC DNA]</scope>
    <source>
        <strain evidence="3 4">DSM 45362</strain>
    </source>
</reference>
<dbReference type="Pfam" id="PF00668">
    <property type="entry name" value="Condensation"/>
    <property type="match status" value="1"/>
</dbReference>
<evidence type="ECO:0000259" key="2">
    <source>
        <dbReference type="Pfam" id="PF00668"/>
    </source>
</evidence>
<dbReference type="EMBL" id="JACHMN010000003">
    <property type="protein sequence ID" value="MBB5872572.1"/>
    <property type="molecule type" value="Genomic_DNA"/>
</dbReference>
<dbReference type="Gene3D" id="3.30.559.30">
    <property type="entry name" value="Nonribosomal peptide synthetase, condensation domain"/>
    <property type="match status" value="1"/>
</dbReference>
<proteinExistence type="predicted"/>
<dbReference type="AlphaFoldDB" id="A0A841C0J4"/>
<evidence type="ECO:0000313" key="3">
    <source>
        <dbReference type="EMBL" id="MBB5872572.1"/>
    </source>
</evidence>
<dbReference type="PANTHER" id="PTHR45398">
    <property type="match status" value="1"/>
</dbReference>
<feature type="region of interest" description="Disordered" evidence="1">
    <location>
        <begin position="1"/>
        <end position="32"/>
    </location>
</feature>
<dbReference type="InterPro" id="IPR023213">
    <property type="entry name" value="CAT-like_dom_sf"/>
</dbReference>
<dbReference type="InterPro" id="IPR001242">
    <property type="entry name" value="Condensation_dom"/>
</dbReference>
<keyword evidence="4" id="KW-1185">Reference proteome</keyword>
<evidence type="ECO:0000313" key="4">
    <source>
        <dbReference type="Proteomes" id="UP000587527"/>
    </source>
</evidence>
<dbReference type="PANTHER" id="PTHR45398:SF1">
    <property type="entry name" value="ENZYME, PUTATIVE (JCVI)-RELATED"/>
    <property type="match status" value="1"/>
</dbReference>
<feature type="compositionally biased region" description="Basic and acidic residues" evidence="1">
    <location>
        <begin position="1"/>
        <end position="12"/>
    </location>
</feature>